<comment type="caution">
    <text evidence="3">The sequence shown here is derived from an EMBL/GenBank/DDBJ whole genome shotgun (WGS) entry which is preliminary data.</text>
</comment>
<gene>
    <name evidence="3" type="primary">MDN1</name>
    <name evidence="3" type="ORF">SNAT2548_LOCUS23580</name>
</gene>
<feature type="compositionally biased region" description="Acidic residues" evidence="1">
    <location>
        <begin position="519"/>
        <end position="537"/>
    </location>
</feature>
<feature type="region of interest" description="Disordered" evidence="1">
    <location>
        <begin position="282"/>
        <end position="584"/>
    </location>
</feature>
<dbReference type="EMBL" id="CAJNDS010002326">
    <property type="protein sequence ID" value="CAE7434167.1"/>
    <property type="molecule type" value="Genomic_DNA"/>
</dbReference>
<feature type="compositionally biased region" description="Polar residues" evidence="1">
    <location>
        <begin position="390"/>
        <end position="400"/>
    </location>
</feature>
<protein>
    <submittedName>
        <fullName evidence="3">MDN1 protein</fullName>
    </submittedName>
</protein>
<feature type="region of interest" description="Disordered" evidence="1">
    <location>
        <begin position="1"/>
        <end position="24"/>
    </location>
</feature>
<feature type="compositionally biased region" description="Acidic residues" evidence="1">
    <location>
        <begin position="427"/>
        <end position="452"/>
    </location>
</feature>
<evidence type="ECO:0000256" key="2">
    <source>
        <dbReference type="SAM" id="Phobius"/>
    </source>
</evidence>
<feature type="compositionally biased region" description="Acidic residues" evidence="1">
    <location>
        <begin position="553"/>
        <end position="583"/>
    </location>
</feature>
<organism evidence="3 4">
    <name type="scientific">Symbiodinium natans</name>
    <dbReference type="NCBI Taxonomy" id="878477"/>
    <lineage>
        <taxon>Eukaryota</taxon>
        <taxon>Sar</taxon>
        <taxon>Alveolata</taxon>
        <taxon>Dinophyceae</taxon>
        <taxon>Suessiales</taxon>
        <taxon>Symbiodiniaceae</taxon>
        <taxon>Symbiodinium</taxon>
    </lineage>
</organism>
<dbReference type="OrthoDB" id="433918at2759"/>
<feature type="compositionally biased region" description="Low complexity" evidence="1">
    <location>
        <begin position="415"/>
        <end position="426"/>
    </location>
</feature>
<feature type="compositionally biased region" description="Acidic residues" evidence="1">
    <location>
        <begin position="325"/>
        <end position="343"/>
    </location>
</feature>
<keyword evidence="2" id="KW-0472">Membrane</keyword>
<feature type="transmembrane region" description="Helical" evidence="2">
    <location>
        <begin position="145"/>
        <end position="169"/>
    </location>
</feature>
<reference evidence="3" key="1">
    <citation type="submission" date="2021-02" db="EMBL/GenBank/DDBJ databases">
        <authorList>
            <person name="Dougan E. K."/>
            <person name="Rhodes N."/>
            <person name="Thang M."/>
            <person name="Chan C."/>
        </authorList>
    </citation>
    <scope>NUCLEOTIDE SEQUENCE</scope>
</reference>
<feature type="transmembrane region" description="Helical" evidence="2">
    <location>
        <begin position="54"/>
        <end position="80"/>
    </location>
</feature>
<feature type="compositionally biased region" description="Basic and acidic residues" evidence="1">
    <location>
        <begin position="353"/>
        <end position="366"/>
    </location>
</feature>
<keyword evidence="4" id="KW-1185">Reference proteome</keyword>
<keyword evidence="2" id="KW-1133">Transmembrane helix</keyword>
<keyword evidence="2" id="KW-0812">Transmembrane</keyword>
<feature type="transmembrane region" description="Helical" evidence="2">
    <location>
        <begin position="109"/>
        <end position="133"/>
    </location>
</feature>
<evidence type="ECO:0000313" key="3">
    <source>
        <dbReference type="EMBL" id="CAE7434167.1"/>
    </source>
</evidence>
<proteinExistence type="predicted"/>
<feature type="compositionally biased region" description="Acidic residues" evidence="1">
    <location>
        <begin position="467"/>
        <end position="476"/>
    </location>
</feature>
<sequence length="714" mass="75432">MMQSSGEAREMRPLAQPSPSQLQEQQMPTTHYVVAPGEEVLSYHAYVGKLRNRVVMVAMITAACFIVSAFVQLFFGFLSWQSFQNKLDYLAQVEAIPELSSLLHVAPQLLLTSAVPVFLNALLVGGLCILCGLCGARADNECCACCYCCCNALCCVLTLLTLLGSAAFLNVISTSSGVAQVWFQTCDPSVCYPAGPDTDPKMTVDCLAPAVWDAYVPQLEGPHLPRQCPPMYLVCKGAFSDKDGDDDGPSEERYLKEAGLRRLHSQPPAEFAGTQWAQSWRRLGDEPEEAEDGTEEEDPEEVAEVPDEAAQAENSEPAAAAIEEAQAEPADEPSDGDPDDDAEAREAQGPADSHSDQDLSTVHDDESTPDGLEPNHVTLGAPEEDDDNGETNPKVTSASAGHQEEGYTEEEEGSPDSQPSDPSGPEQGEEGGGEEVDEPDDEPDTPGSEDIDAPAVVMSKSEHPQREDEDSDEELDGNGGSAEPGDGDAEDEGASGAVGAEHDESGTSDPGESGASGTEESDNEDVGSNAEDGDDSGSVEGGDEGHAGAEGDSASDDSGEGEPGGEGDDAGYEGDGDEVDSDESNLHRLAKESAALAKVLSHPMPHDPISVCSPSEISSLYDVARQEAPDIFNACTNLIVVRVCCLLPMLVLFALGSVWGHELWTKLSAGVAQPAMQRYVLSNVPFLPQPAQSSTEVQMTHMSEPLMVQSPQGP</sequence>
<dbReference type="Proteomes" id="UP000604046">
    <property type="component" value="Unassembled WGS sequence"/>
</dbReference>
<evidence type="ECO:0000256" key="1">
    <source>
        <dbReference type="SAM" id="MobiDB-lite"/>
    </source>
</evidence>
<feature type="compositionally biased region" description="Polar residues" evidence="1">
    <location>
        <begin position="507"/>
        <end position="518"/>
    </location>
</feature>
<feature type="compositionally biased region" description="Low complexity" evidence="1">
    <location>
        <begin position="308"/>
        <end position="324"/>
    </location>
</feature>
<feature type="compositionally biased region" description="Acidic residues" evidence="1">
    <location>
        <begin position="286"/>
        <end position="307"/>
    </location>
</feature>
<name>A0A812RFX0_9DINO</name>
<evidence type="ECO:0000313" key="4">
    <source>
        <dbReference type="Proteomes" id="UP000604046"/>
    </source>
</evidence>
<dbReference type="AlphaFoldDB" id="A0A812RFX0"/>
<accession>A0A812RFX0</accession>